<dbReference type="Proteomes" id="UP000185772">
    <property type="component" value="Unassembled WGS sequence"/>
</dbReference>
<dbReference type="AlphaFoldDB" id="A0A1Q8W354"/>
<dbReference type="RefSeq" id="WP_070659878.1">
    <property type="nucleotide sequence ID" value="NZ_MSKM01000001.1"/>
</dbReference>
<protein>
    <recommendedName>
        <fullName evidence="3">Major tail protein</fullName>
    </recommendedName>
</protein>
<name>A0A1Q8W354_9ACTO</name>
<evidence type="ECO:0000313" key="1">
    <source>
        <dbReference type="EMBL" id="OLO55993.1"/>
    </source>
</evidence>
<evidence type="ECO:0000313" key="2">
    <source>
        <dbReference type="Proteomes" id="UP000185772"/>
    </source>
</evidence>
<comment type="caution">
    <text evidence="1">The sequence shown here is derived from an EMBL/GenBank/DDBJ whole genome shotgun (WGS) entry which is preliminary data.</text>
</comment>
<sequence length="222" mass="24154">MATTTIAALKKKYNRRGNVRKGLNAVSFLAPTSVDLPEALTDAGGQLKELPAGWLPVGLLTKDGMVFSADASVEEVEALGYVESVRTDLVKAPKTVKLSVLEPYRKHLQQLVYGVDLSQVKADKDTGEIVFDEAPLPLLEEFRLLTIMSDGPADDEWLVGRGFPRVKLSTIPEEAWKSSDPVQFDLELSVFSDEVLGTPCRHYLGGTGAIKHLDAIGFEKAA</sequence>
<reference evidence="1 2" key="1">
    <citation type="submission" date="2016-12" db="EMBL/GenBank/DDBJ databases">
        <title>Genomic comparison of strains in the 'Actinomyces naeslundii' group.</title>
        <authorList>
            <person name="Mughal S.R."/>
            <person name="Do T."/>
            <person name="Gilbert S.C."/>
            <person name="Witherden E.A."/>
            <person name="Didelot X."/>
            <person name="Beighton D."/>
        </authorList>
    </citation>
    <scope>NUCLEOTIDE SEQUENCE [LARGE SCALE GENOMIC DNA]</scope>
    <source>
        <strain evidence="1 2">MMRCO6-1</strain>
    </source>
</reference>
<gene>
    <name evidence="1" type="ORF">BKH27_00340</name>
</gene>
<dbReference type="EMBL" id="MSKM01000001">
    <property type="protein sequence ID" value="OLO55993.1"/>
    <property type="molecule type" value="Genomic_DNA"/>
</dbReference>
<organism evidence="1 2">
    <name type="scientific">Actinomyces oris</name>
    <dbReference type="NCBI Taxonomy" id="544580"/>
    <lineage>
        <taxon>Bacteria</taxon>
        <taxon>Bacillati</taxon>
        <taxon>Actinomycetota</taxon>
        <taxon>Actinomycetes</taxon>
        <taxon>Actinomycetales</taxon>
        <taxon>Actinomycetaceae</taxon>
        <taxon>Actinomyces</taxon>
    </lineage>
</organism>
<proteinExistence type="predicted"/>
<accession>A0A1Q8W354</accession>
<evidence type="ECO:0008006" key="3">
    <source>
        <dbReference type="Google" id="ProtNLM"/>
    </source>
</evidence>